<evidence type="ECO:0000313" key="4">
    <source>
        <dbReference type="Proteomes" id="UP000193560"/>
    </source>
</evidence>
<dbReference type="PROSITE" id="PS51159">
    <property type="entry name" value="CBM21"/>
    <property type="match status" value="1"/>
</dbReference>
<protein>
    <submittedName>
        <fullName evidence="3">Putative phosphatase regulatory subunit-domain-containing protein</fullName>
    </submittedName>
</protein>
<evidence type="ECO:0000256" key="1">
    <source>
        <dbReference type="SAM" id="MobiDB-lite"/>
    </source>
</evidence>
<gene>
    <name evidence="3" type="ORF">BCR42DRAFT_485562</name>
</gene>
<feature type="region of interest" description="Disordered" evidence="1">
    <location>
        <begin position="420"/>
        <end position="441"/>
    </location>
</feature>
<dbReference type="GO" id="GO:0008157">
    <property type="term" value="F:protein phosphatase 1 binding"/>
    <property type="evidence" value="ECO:0007669"/>
    <property type="project" value="TreeGrafter"/>
</dbReference>
<feature type="region of interest" description="Disordered" evidence="1">
    <location>
        <begin position="307"/>
        <end position="347"/>
    </location>
</feature>
<dbReference type="Gene3D" id="2.60.40.2440">
    <property type="entry name" value="Carbohydrate binding type-21 domain"/>
    <property type="match status" value="1"/>
</dbReference>
<accession>A0A1X2J2D0</accession>
<dbReference type="Proteomes" id="UP000193560">
    <property type="component" value="Unassembled WGS sequence"/>
</dbReference>
<feature type="region of interest" description="Disordered" evidence="1">
    <location>
        <begin position="84"/>
        <end position="131"/>
    </location>
</feature>
<reference evidence="3 4" key="1">
    <citation type="submission" date="2016-07" db="EMBL/GenBank/DDBJ databases">
        <title>Pervasive Adenine N6-methylation of Active Genes in Fungi.</title>
        <authorList>
            <consortium name="DOE Joint Genome Institute"/>
            <person name="Mondo S.J."/>
            <person name="Dannebaum R.O."/>
            <person name="Kuo R.C."/>
            <person name="Labutti K."/>
            <person name="Haridas S."/>
            <person name="Kuo A."/>
            <person name="Salamov A."/>
            <person name="Ahrendt S.R."/>
            <person name="Lipzen A."/>
            <person name="Sullivan W."/>
            <person name="Andreopoulos W.B."/>
            <person name="Clum A."/>
            <person name="Lindquist E."/>
            <person name="Daum C."/>
            <person name="Ramamoorthy G.K."/>
            <person name="Gryganskyi A."/>
            <person name="Culley D."/>
            <person name="Magnuson J.K."/>
            <person name="James T.Y."/>
            <person name="O'Malley M.A."/>
            <person name="Stajich J.E."/>
            <person name="Spatafora J.W."/>
            <person name="Visel A."/>
            <person name="Grigoriev I.V."/>
        </authorList>
    </citation>
    <scope>NUCLEOTIDE SEQUENCE [LARGE SCALE GENOMIC DNA]</scope>
    <source>
        <strain evidence="3 4">NRRL 1336</strain>
    </source>
</reference>
<feature type="region of interest" description="Disordered" evidence="1">
    <location>
        <begin position="362"/>
        <end position="392"/>
    </location>
</feature>
<feature type="domain" description="CBM21" evidence="2">
    <location>
        <begin position="177"/>
        <end position="301"/>
    </location>
</feature>
<proteinExistence type="predicted"/>
<feature type="compositionally biased region" description="Polar residues" evidence="1">
    <location>
        <begin position="84"/>
        <end position="118"/>
    </location>
</feature>
<dbReference type="PANTHER" id="PTHR12307">
    <property type="entry name" value="PROTEIN PHOSPHATASE 1 REGULATORY SUBUNIT"/>
    <property type="match status" value="1"/>
</dbReference>
<dbReference type="InterPro" id="IPR005036">
    <property type="entry name" value="CBM21_dom"/>
</dbReference>
<dbReference type="GO" id="GO:0000164">
    <property type="term" value="C:protein phosphatase type 1 complex"/>
    <property type="evidence" value="ECO:0007669"/>
    <property type="project" value="TreeGrafter"/>
</dbReference>
<dbReference type="AlphaFoldDB" id="A0A1X2J2D0"/>
<organism evidence="3 4">
    <name type="scientific">Absidia repens</name>
    <dbReference type="NCBI Taxonomy" id="90262"/>
    <lineage>
        <taxon>Eukaryota</taxon>
        <taxon>Fungi</taxon>
        <taxon>Fungi incertae sedis</taxon>
        <taxon>Mucoromycota</taxon>
        <taxon>Mucoromycotina</taxon>
        <taxon>Mucoromycetes</taxon>
        <taxon>Mucorales</taxon>
        <taxon>Cunninghamellaceae</taxon>
        <taxon>Absidia</taxon>
    </lineage>
</organism>
<dbReference type="PANTHER" id="PTHR12307:SF36">
    <property type="entry name" value="GLYCOGEN-BINDING SUBUNIT 76A"/>
    <property type="match status" value="1"/>
</dbReference>
<dbReference type="EMBL" id="MCGE01000001">
    <property type="protein sequence ID" value="ORZ25384.1"/>
    <property type="molecule type" value="Genomic_DNA"/>
</dbReference>
<dbReference type="OrthoDB" id="1881at2759"/>
<evidence type="ECO:0000259" key="2">
    <source>
        <dbReference type="PROSITE" id="PS51159"/>
    </source>
</evidence>
<dbReference type="InterPro" id="IPR038175">
    <property type="entry name" value="CBM21_dom_sf"/>
</dbReference>
<name>A0A1X2J2D0_9FUNG</name>
<dbReference type="STRING" id="90262.A0A1X2J2D0"/>
<comment type="caution">
    <text evidence="3">The sequence shown here is derived from an EMBL/GenBank/DDBJ whole genome shotgun (WGS) entry which is preliminary data.</text>
</comment>
<dbReference type="InterPro" id="IPR050782">
    <property type="entry name" value="PP1_regulatory_subunit_3"/>
</dbReference>
<evidence type="ECO:0000313" key="3">
    <source>
        <dbReference type="EMBL" id="ORZ25384.1"/>
    </source>
</evidence>
<sequence>MSFSIFPRHAKYGHSSWKRQVVLNRTTPKADEPSLSVTTFCNDTFSSSDESDSSDSLVAQSQKEALDLRRSMDVKLDPTLYQRLQQDTGNGSGGDQSQVRKLKSSLRQVVSAPTSPQHGPSRRGSGSGKSVKFDPLHLEKVCFFEGTHSPNEVPRFEEIKVPPFKVLYSHWPPIQHTIFQQQQNVQLKRSLKLLEGGSILRGQVMVRNLGYEKHVEIRYTVDGWQSVKNVQASYSHSRGALDTFVYEIDIEQGMLDRGHLRVTVDMAVRYTVLTTKNQPDQHRPIEETFWDNNDGYNYQIQVVETASSSPTLAPTSSNIDEITGLDDDNERFAPPPPLKSSSTSSAKTASFRYDFGQSLMKAKHKPSSSSPLSSASNSCSSSIPPSPTSDNILIEKNQTDKSIQPPSFSPFDTIIGYSLQRKTQSAPSSPPNTPSFLDFLNDSSTNHPLASSSYSDLVNKYCFYGSQDTSSSSPAALSMNG</sequence>
<keyword evidence="4" id="KW-1185">Reference proteome</keyword>
<feature type="compositionally biased region" description="Low complexity" evidence="1">
    <location>
        <begin position="367"/>
        <end position="383"/>
    </location>
</feature>
<feature type="compositionally biased region" description="Low complexity" evidence="1">
    <location>
        <begin position="307"/>
        <end position="317"/>
    </location>
</feature>
<dbReference type="Pfam" id="PF03370">
    <property type="entry name" value="CBM_21"/>
    <property type="match status" value="1"/>
</dbReference>